<reference evidence="1 3" key="1">
    <citation type="submission" date="2008-03" db="EMBL/GenBank/DDBJ databases">
        <title>Annotation of Ixodes scapularis.</title>
        <authorList>
            <consortium name="Ixodes scapularis Genome Project Consortium"/>
            <person name="Caler E."/>
            <person name="Hannick L.I."/>
            <person name="Bidwell S."/>
            <person name="Joardar V."/>
            <person name="Thiagarajan M."/>
            <person name="Amedeo P."/>
            <person name="Galinsky K.J."/>
            <person name="Schobel S."/>
            <person name="Inman J."/>
            <person name="Hostetler J."/>
            <person name="Miller J."/>
            <person name="Hammond M."/>
            <person name="Megy K."/>
            <person name="Lawson D."/>
            <person name="Kodira C."/>
            <person name="Sutton G."/>
            <person name="Meyer J."/>
            <person name="Hill C.A."/>
            <person name="Birren B."/>
            <person name="Nene V."/>
            <person name="Collins F."/>
            <person name="Alarcon-Chaidez F."/>
            <person name="Wikel S."/>
            <person name="Strausberg R."/>
        </authorList>
    </citation>
    <scope>NUCLEOTIDE SEQUENCE [LARGE SCALE GENOMIC DNA]</scope>
    <source>
        <strain evidence="3">Wikel</strain>
        <strain evidence="1">Wikel colony</strain>
    </source>
</reference>
<dbReference type="HOGENOM" id="CLU_2294728_0_0_1"/>
<accession>B7Q409</accession>
<sequence length="101" mass="11246">MFADRRSPARPAYNARATELSSACDWYAVAVTPVVPQHYEKVQPGSTPCVANEHERNDRLALRCYGNSSFHRLHSFVSVVVAPNATVRTGLNFGQMHKSSR</sequence>
<evidence type="ECO:0000313" key="2">
    <source>
        <dbReference type="EnsemblMetazoa" id="ISCW020905-PA"/>
    </source>
</evidence>
<evidence type="ECO:0000313" key="3">
    <source>
        <dbReference type="Proteomes" id="UP000001555"/>
    </source>
</evidence>
<protein>
    <submittedName>
        <fullName evidence="1 2">Uncharacterized protein</fullName>
    </submittedName>
</protein>
<evidence type="ECO:0000313" key="1">
    <source>
        <dbReference type="EMBL" id="EEC13580.1"/>
    </source>
</evidence>
<dbReference type="PaxDb" id="6945-B7Q409"/>
<organism>
    <name type="scientific">Ixodes scapularis</name>
    <name type="common">Black-legged tick</name>
    <name type="synonym">Deer tick</name>
    <dbReference type="NCBI Taxonomy" id="6945"/>
    <lineage>
        <taxon>Eukaryota</taxon>
        <taxon>Metazoa</taxon>
        <taxon>Ecdysozoa</taxon>
        <taxon>Arthropoda</taxon>
        <taxon>Chelicerata</taxon>
        <taxon>Arachnida</taxon>
        <taxon>Acari</taxon>
        <taxon>Parasitiformes</taxon>
        <taxon>Ixodida</taxon>
        <taxon>Ixodoidea</taxon>
        <taxon>Ixodidae</taxon>
        <taxon>Ixodinae</taxon>
        <taxon>Ixodes</taxon>
    </lineage>
</organism>
<dbReference type="VEuPathDB" id="VectorBase:ISCW020905"/>
<reference evidence="2" key="2">
    <citation type="submission" date="2020-05" db="UniProtKB">
        <authorList>
            <consortium name="EnsemblMetazoa"/>
        </authorList>
    </citation>
    <scope>IDENTIFICATION</scope>
    <source>
        <strain evidence="2">wikel</strain>
    </source>
</reference>
<dbReference type="EMBL" id="ABJB010816284">
    <property type="status" value="NOT_ANNOTATED_CDS"/>
    <property type="molecule type" value="Genomic_DNA"/>
</dbReference>
<gene>
    <name evidence="1" type="ORF">IscW_ISCW020905</name>
</gene>
<name>B7Q409_IXOSC</name>
<dbReference type="VEuPathDB" id="VectorBase:ISCI020905"/>
<proteinExistence type="predicted"/>
<dbReference type="Proteomes" id="UP000001555">
    <property type="component" value="Unassembled WGS sequence"/>
</dbReference>
<dbReference type="EnsemblMetazoa" id="ISCW020905-RA">
    <property type="protein sequence ID" value="ISCW020905-PA"/>
    <property type="gene ID" value="ISCW020905"/>
</dbReference>
<dbReference type="EMBL" id="DS853239">
    <property type="protein sequence ID" value="EEC13580.1"/>
    <property type="molecule type" value="Genomic_DNA"/>
</dbReference>
<dbReference type="InParanoid" id="B7Q409"/>
<keyword evidence="3" id="KW-1185">Reference proteome</keyword>
<dbReference type="AlphaFoldDB" id="B7Q409"/>